<feature type="region of interest" description="Disordered" evidence="1">
    <location>
        <begin position="331"/>
        <end position="358"/>
    </location>
</feature>
<reference evidence="3" key="3">
    <citation type="journal article" date="2011" name="PLoS ONE">
        <title>Genome sequence of a mesophilic hydrogenotrophic methanogen Methanocella paludicola, the first cultivated representative of the order Methanocellales.</title>
        <authorList>
            <person name="Sakai S."/>
            <person name="Takaki Y."/>
            <person name="Shimamura S."/>
            <person name="Sekine M."/>
            <person name="Tajima T."/>
            <person name="Kosugi H."/>
            <person name="Ichikawa N."/>
            <person name="Tasumi E."/>
            <person name="Hiraki A.T."/>
            <person name="Shimizu A."/>
            <person name="Kato Y."/>
            <person name="Nishiko R."/>
            <person name="Mori K."/>
            <person name="Fujita N."/>
            <person name="Imachi H."/>
            <person name="Takai K."/>
        </authorList>
    </citation>
    <scope>NUCLEOTIDE SEQUENCE [LARGE SCALE GENOMIC DNA]</scope>
    <source>
        <strain evidence="3">DSM 17711 / JCM 13418 / NBRC 101707 / SANAE</strain>
    </source>
</reference>
<accession>D1YW33</accession>
<evidence type="ECO:0000313" key="2">
    <source>
        <dbReference type="EMBL" id="BAI60655.1"/>
    </source>
</evidence>
<feature type="compositionally biased region" description="Low complexity" evidence="1">
    <location>
        <begin position="429"/>
        <end position="441"/>
    </location>
</feature>
<gene>
    <name evidence="2" type="ordered locus">MCP_0583</name>
</gene>
<dbReference type="AlphaFoldDB" id="D1YW33"/>
<proteinExistence type="predicted"/>
<dbReference type="EMBL" id="AP011532">
    <property type="protein sequence ID" value="BAI60655.1"/>
    <property type="molecule type" value="Genomic_DNA"/>
</dbReference>
<reference evidence="2 3" key="1">
    <citation type="journal article" date="2007" name="Appl. Environ. Microbiol.">
        <title>Isolation of key methanogens for global methane emission from rice paddy fields: a novel isolate affiliated with the clone cluster rice cluster I.</title>
        <authorList>
            <person name="Sakai S."/>
            <person name="Imachi H."/>
            <person name="Sekiguchi Y."/>
            <person name="Ohashi A."/>
            <person name="Harada H."/>
            <person name="Kamagata Y."/>
        </authorList>
    </citation>
    <scope>NUCLEOTIDE SEQUENCE [LARGE SCALE GENOMIC DNA]</scope>
    <source>
        <strain evidence="3">DSM 17711 / JCM 13418 / NBRC 101707 / SANAE</strain>
    </source>
</reference>
<feature type="compositionally biased region" description="Polar residues" evidence="1">
    <location>
        <begin position="442"/>
        <end position="548"/>
    </location>
</feature>
<dbReference type="GeneID" id="59558325"/>
<feature type="compositionally biased region" description="Polar residues" evidence="1">
    <location>
        <begin position="385"/>
        <end position="396"/>
    </location>
</feature>
<dbReference type="STRING" id="304371.MCP_0583"/>
<feature type="compositionally biased region" description="Polar residues" evidence="1">
    <location>
        <begin position="555"/>
        <end position="676"/>
    </location>
</feature>
<evidence type="ECO:0000313" key="3">
    <source>
        <dbReference type="Proteomes" id="UP000001882"/>
    </source>
</evidence>
<reference evidence="2 3" key="2">
    <citation type="journal article" date="2008" name="Int. J. Syst. Evol. Microbiol.">
        <title>Methanocella paludicola gen. nov., sp. nov., a methane-producing archaeon, the first isolate of the lineage 'Rice Cluster I', and proposal of the new archaeal order Methanocellales ord. nov.</title>
        <authorList>
            <person name="Sakai S."/>
            <person name="Imachi H."/>
            <person name="Hanada S."/>
            <person name="Ohashi A."/>
            <person name="Harada H."/>
            <person name="Kamagata Y."/>
        </authorList>
    </citation>
    <scope>NUCLEOTIDE SEQUENCE [LARGE SCALE GENOMIC DNA]</scope>
    <source>
        <strain evidence="3">DSM 17711 / JCM 13418 / NBRC 101707 / SANAE</strain>
    </source>
</reference>
<feature type="region of interest" description="Disordered" evidence="1">
    <location>
        <begin position="381"/>
        <end position="708"/>
    </location>
</feature>
<keyword evidence="3" id="KW-1185">Reference proteome</keyword>
<dbReference type="eggNOG" id="arCOG03730">
    <property type="taxonomic scope" value="Archaea"/>
</dbReference>
<dbReference type="RefSeq" id="WP_012899335.1">
    <property type="nucleotide sequence ID" value="NC_013665.1"/>
</dbReference>
<name>D1YW33_METPS</name>
<sequence>MKKYTNARLVFTRLACVFMAITLAMLLCAACSAAQQYSSQALPDDWPQTISVPGMEKVTGLVQGENNLSYSINIISEDSGKINFQVNAFCVYNPASDYAMLHILNNPLPGVVDQDKKTLQIDFSPLDTGLKSVSIIDKSDVSKVLMQDKNSLVLNTAMAVDSADESQVKFSITDMSLMQPDGVLNEFSLPEAVPAYYSPETDRFSTVAFDEMASVMQQNYVLIQQNTYVNVVNIVNEVNVINVVGFGGYGGWGCGYGGGIPYSGCGYGDYGGYGGCGDYYGGYGGGYAPYCDPLPLVNPGPVPPLGIPHDVPVYRARHSGLDDRMPIAERRDHGGRYSDAGGRYSDGGPGFSEGPGDRMAPYTGQNVVPGNTIAADNPVAPMGQGISTPAFTQSRPDTGVDRTSVRSVGSPARRTSDLSKPVVDSVSNPTTRVTRPATTVTQDRPNPRSASTNLRSANAPAKQTSARSTPALQTTNSRPTTKITAPVASTSLDQTRPNARTAPTSVKSASAPTVTRTNTQPSKQTVTRPVTQSVRSPASSSQKSTSVQHAPEASSPKTTSVQQAPAVTRTSSQPAKQTAARQTPSYKSGSAPQTVKSSASPAHKATSVQRSPAVSAPKTTSVKQAPATTRTSSQPSKQTVTRPATQTVKSPASSQKAASVQRAPQASSPKTTSVRQAQAPARSSKSSAPSAPSHAVSRPSSSGGGRKK</sequence>
<organism evidence="2 3">
    <name type="scientific">Methanocella paludicola (strain DSM 17711 / JCM 13418 / NBRC 101707 / SANAE)</name>
    <dbReference type="NCBI Taxonomy" id="304371"/>
    <lineage>
        <taxon>Archaea</taxon>
        <taxon>Methanobacteriati</taxon>
        <taxon>Methanobacteriota</taxon>
        <taxon>Stenosarchaea group</taxon>
        <taxon>Methanomicrobia</taxon>
        <taxon>Methanocellales</taxon>
        <taxon>Methanocellaceae</taxon>
        <taxon>Methanocella</taxon>
    </lineage>
</organism>
<dbReference type="Proteomes" id="UP000001882">
    <property type="component" value="Chromosome"/>
</dbReference>
<dbReference type="KEGG" id="mpd:MCP_0583"/>
<evidence type="ECO:0000256" key="1">
    <source>
        <dbReference type="SAM" id="MobiDB-lite"/>
    </source>
</evidence>
<protein>
    <submittedName>
        <fullName evidence="2">Uncharacterized protein</fullName>
    </submittedName>
</protein>
<feature type="compositionally biased region" description="Gly residues" evidence="1">
    <location>
        <begin position="344"/>
        <end position="353"/>
    </location>
</feature>
<dbReference type="InParanoid" id="D1YW33"/>
<feature type="compositionally biased region" description="Low complexity" evidence="1">
    <location>
        <begin position="677"/>
        <end position="701"/>
    </location>
</feature>